<feature type="compositionally biased region" description="Basic residues" evidence="1">
    <location>
        <begin position="33"/>
        <end position="45"/>
    </location>
</feature>
<evidence type="ECO:0000313" key="3">
    <source>
        <dbReference type="Proteomes" id="UP000298663"/>
    </source>
</evidence>
<organism evidence="2 3">
    <name type="scientific">Steinernema carpocapsae</name>
    <name type="common">Entomopathogenic nematode</name>
    <dbReference type="NCBI Taxonomy" id="34508"/>
    <lineage>
        <taxon>Eukaryota</taxon>
        <taxon>Metazoa</taxon>
        <taxon>Ecdysozoa</taxon>
        <taxon>Nematoda</taxon>
        <taxon>Chromadorea</taxon>
        <taxon>Rhabditida</taxon>
        <taxon>Tylenchina</taxon>
        <taxon>Panagrolaimomorpha</taxon>
        <taxon>Strongyloidoidea</taxon>
        <taxon>Steinernematidae</taxon>
        <taxon>Steinernema</taxon>
    </lineage>
</organism>
<evidence type="ECO:0000313" key="2">
    <source>
        <dbReference type="EMBL" id="TKR94529.1"/>
    </source>
</evidence>
<dbReference type="EMBL" id="AZBU02000002">
    <property type="protein sequence ID" value="TKR94529.1"/>
    <property type="molecule type" value="Genomic_DNA"/>
</dbReference>
<protein>
    <submittedName>
        <fullName evidence="2">Uncharacterized protein</fullName>
    </submittedName>
</protein>
<dbReference type="AlphaFoldDB" id="A0A4U5PDJ2"/>
<reference evidence="2 3" key="2">
    <citation type="journal article" date="2019" name="G3 (Bethesda)">
        <title>Hybrid Assembly of the Genome of the Entomopathogenic Nematode Steinernema carpocapsae Identifies the X-Chromosome.</title>
        <authorList>
            <person name="Serra L."/>
            <person name="Macchietto M."/>
            <person name="Macias-Munoz A."/>
            <person name="McGill C.J."/>
            <person name="Rodriguez I.M."/>
            <person name="Rodriguez B."/>
            <person name="Murad R."/>
            <person name="Mortazavi A."/>
        </authorList>
    </citation>
    <scope>NUCLEOTIDE SEQUENCE [LARGE SCALE GENOMIC DNA]</scope>
    <source>
        <strain evidence="2 3">ALL</strain>
    </source>
</reference>
<comment type="caution">
    <text evidence="2">The sequence shown here is derived from an EMBL/GenBank/DDBJ whole genome shotgun (WGS) entry which is preliminary data.</text>
</comment>
<keyword evidence="3" id="KW-1185">Reference proteome</keyword>
<proteinExistence type="predicted"/>
<reference evidence="2 3" key="1">
    <citation type="journal article" date="2015" name="Genome Biol.">
        <title>Comparative genomics of Steinernema reveals deeply conserved gene regulatory networks.</title>
        <authorList>
            <person name="Dillman A.R."/>
            <person name="Macchietto M."/>
            <person name="Porter C.F."/>
            <person name="Rogers A."/>
            <person name="Williams B."/>
            <person name="Antoshechkin I."/>
            <person name="Lee M.M."/>
            <person name="Goodwin Z."/>
            <person name="Lu X."/>
            <person name="Lewis E.E."/>
            <person name="Goodrich-Blair H."/>
            <person name="Stock S.P."/>
            <person name="Adams B.J."/>
            <person name="Sternberg P.W."/>
            <person name="Mortazavi A."/>
        </authorList>
    </citation>
    <scope>NUCLEOTIDE SEQUENCE [LARGE SCALE GENOMIC DNA]</scope>
    <source>
        <strain evidence="2 3">ALL</strain>
    </source>
</reference>
<gene>
    <name evidence="2" type="ORF">L596_008803</name>
</gene>
<name>A0A4U5PDJ2_STECR</name>
<dbReference type="Proteomes" id="UP000298663">
    <property type="component" value="Unassembled WGS sequence"/>
</dbReference>
<evidence type="ECO:0000256" key="1">
    <source>
        <dbReference type="SAM" id="MobiDB-lite"/>
    </source>
</evidence>
<sequence>MSRPRIAFGSHQFVPISLVVEVPALRCCDGKHRHHVIGPPPHHHPANGQGHQARANGHPPPQRLVNGQVQQARVPGQGQQARVDVDRIRKRPLRPASPHFADAKKRFAPSNSREAPHVQASLRPSR</sequence>
<feature type="region of interest" description="Disordered" evidence="1">
    <location>
        <begin position="33"/>
        <end position="126"/>
    </location>
</feature>
<accession>A0A4U5PDJ2</accession>